<protein>
    <submittedName>
        <fullName evidence="3">Uncharacterized protein</fullName>
    </submittedName>
</protein>
<keyword evidence="2" id="KW-0472">Membrane</keyword>
<name>A0A8H3CMZ2_9AGAM</name>
<feature type="compositionally biased region" description="Low complexity" evidence="1">
    <location>
        <begin position="101"/>
        <end position="110"/>
    </location>
</feature>
<comment type="caution">
    <text evidence="3">The sequence shown here is derived from an EMBL/GenBank/DDBJ whole genome shotgun (WGS) entry which is preliminary data.</text>
</comment>
<feature type="compositionally biased region" description="Polar residues" evidence="1">
    <location>
        <begin position="125"/>
        <end position="135"/>
    </location>
</feature>
<evidence type="ECO:0000256" key="2">
    <source>
        <dbReference type="SAM" id="Phobius"/>
    </source>
</evidence>
<feature type="region of interest" description="Disordered" evidence="1">
    <location>
        <begin position="24"/>
        <end position="157"/>
    </location>
</feature>
<feature type="compositionally biased region" description="Basic residues" evidence="1">
    <location>
        <begin position="69"/>
        <end position="86"/>
    </location>
</feature>
<feature type="compositionally biased region" description="Basic and acidic residues" evidence="1">
    <location>
        <begin position="57"/>
        <end position="68"/>
    </location>
</feature>
<keyword evidence="2" id="KW-0812">Transmembrane</keyword>
<dbReference type="EMBL" id="CAJMWR010004220">
    <property type="protein sequence ID" value="CAE6489582.1"/>
    <property type="molecule type" value="Genomic_DNA"/>
</dbReference>
<evidence type="ECO:0000256" key="1">
    <source>
        <dbReference type="SAM" id="MobiDB-lite"/>
    </source>
</evidence>
<keyword evidence="2" id="KW-1133">Transmembrane helix</keyword>
<accession>A0A8H3CMZ2</accession>
<sequence>MGRFSIRRHKRDLSDSATIVTAEVSMSPSQRSIYGSITSPGPRNRLQKTHHSPPSPDENRDVPNDINKRPQRKLFKRLRQPLHRRTGSSPEATMGVKVGASISGQIGSSSHTAMTHAQPPEQKSHSNSLPTSPNRPSGLGGRRYANRNWSDNDIRPPISRFTYASPRGSVGSSADILLTPIRGSTAISDEDFVFIPGREDIIQSQGERIESPGPMIQNLPTASSSEMHPHPIFLEPIVIEPVYTREEELLPSESKPLPPPPELEPLIHPEPVLEPDPENEDPSTPMARSFTSETRTITNAVMEVSPKALQETVLVLSAPEPKGSTSKLLDENPVEPIPPTAQKLSIEPVTPSPLTEISIPPTNPPTVTEPVSQQNIIPFPSDLESARTPIRHQRPCSIAVTDGTPIEPHQDTGVTWVISTYQTACGIMLLAIDCYRWLIRKGFRDDFRSCMSSWFLKELVIGFVLPLCFTPIALWFLFKMMHEYRYGLESIHF</sequence>
<gene>
    <name evidence="3" type="ORF">RDB_LOCUS146566</name>
</gene>
<dbReference type="Proteomes" id="UP000663840">
    <property type="component" value="Unassembled WGS sequence"/>
</dbReference>
<feature type="transmembrane region" description="Helical" evidence="2">
    <location>
        <begin position="416"/>
        <end position="438"/>
    </location>
</feature>
<feature type="compositionally biased region" description="Polar residues" evidence="1">
    <location>
        <begin position="24"/>
        <end position="41"/>
    </location>
</feature>
<evidence type="ECO:0000313" key="4">
    <source>
        <dbReference type="Proteomes" id="UP000663840"/>
    </source>
</evidence>
<feature type="transmembrane region" description="Helical" evidence="2">
    <location>
        <begin position="459"/>
        <end position="478"/>
    </location>
</feature>
<organism evidence="3 4">
    <name type="scientific">Rhizoctonia solani</name>
    <dbReference type="NCBI Taxonomy" id="456999"/>
    <lineage>
        <taxon>Eukaryota</taxon>
        <taxon>Fungi</taxon>
        <taxon>Dikarya</taxon>
        <taxon>Basidiomycota</taxon>
        <taxon>Agaricomycotina</taxon>
        <taxon>Agaricomycetes</taxon>
        <taxon>Cantharellales</taxon>
        <taxon>Ceratobasidiaceae</taxon>
        <taxon>Rhizoctonia</taxon>
    </lineage>
</organism>
<feature type="region of interest" description="Disordered" evidence="1">
    <location>
        <begin position="321"/>
        <end position="346"/>
    </location>
</feature>
<proteinExistence type="predicted"/>
<dbReference type="AlphaFoldDB" id="A0A8H3CMZ2"/>
<feature type="region of interest" description="Disordered" evidence="1">
    <location>
        <begin position="249"/>
        <end position="288"/>
    </location>
</feature>
<reference evidence="3" key="1">
    <citation type="submission" date="2021-01" db="EMBL/GenBank/DDBJ databases">
        <authorList>
            <person name="Kaushik A."/>
        </authorList>
    </citation>
    <scope>NUCLEOTIDE SEQUENCE</scope>
    <source>
        <strain evidence="3">AG1-1A</strain>
    </source>
</reference>
<evidence type="ECO:0000313" key="3">
    <source>
        <dbReference type="EMBL" id="CAE6489582.1"/>
    </source>
</evidence>